<dbReference type="InterPro" id="IPR058352">
    <property type="entry name" value="DUF8039"/>
</dbReference>
<protein>
    <recommendedName>
        <fullName evidence="2">DUF8039 domain-containing protein</fullName>
    </recommendedName>
</protein>
<dbReference type="Proteomes" id="UP000326396">
    <property type="component" value="Linkage Group LG12"/>
</dbReference>
<feature type="compositionally biased region" description="Polar residues" evidence="1">
    <location>
        <begin position="288"/>
        <end position="297"/>
    </location>
</feature>
<gene>
    <name evidence="3" type="ORF">E3N88_09551</name>
</gene>
<evidence type="ECO:0000313" key="3">
    <source>
        <dbReference type="EMBL" id="KAD6454845.1"/>
    </source>
</evidence>
<feature type="region of interest" description="Disordered" evidence="1">
    <location>
        <begin position="273"/>
        <end position="297"/>
    </location>
</feature>
<proteinExistence type="predicted"/>
<reference evidence="3 4" key="1">
    <citation type="submission" date="2019-05" db="EMBL/GenBank/DDBJ databases">
        <title>Mikania micrantha, genome provides insights into the molecular mechanism of rapid growth.</title>
        <authorList>
            <person name="Liu B."/>
        </authorList>
    </citation>
    <scope>NUCLEOTIDE SEQUENCE [LARGE SCALE GENOMIC DNA]</scope>
    <source>
        <strain evidence="3">NLD-2019</strain>
        <tissue evidence="3">Leaf</tissue>
    </source>
</reference>
<sequence>MAGLSFKGDAGTKKTSFWTILCDLIIKLYFFADIVARRIAWVGTPTPGKLTHCELLFPFQPSLELVVAKGKVWPSVDRILHGRLLNEKCVKVQVDTVIKGCEKTRVLDVTRADEISYVGDMLHNFVQWPRETLKLMNEALNPISSQRVASPQIDDLEVTTEVVYIPQQVEELDEISSLLEQQYEVGPMGFVNMLKQIEERERTQMPTTISRNIEDLIAPNIQDPDPKFIDPEIEIEHVDNIEVVKVRTYHMEEWEYGPPPPDEKGITGETMLVGCKQKPLGSHDRKTSSSPPHHLSS</sequence>
<evidence type="ECO:0000313" key="4">
    <source>
        <dbReference type="Proteomes" id="UP000326396"/>
    </source>
</evidence>
<dbReference type="Pfam" id="PF26133">
    <property type="entry name" value="DUF8039"/>
    <property type="match status" value="1"/>
</dbReference>
<dbReference type="PANTHER" id="PTHR33018">
    <property type="entry name" value="OS10G0338966 PROTEIN-RELATED"/>
    <property type="match status" value="1"/>
</dbReference>
<evidence type="ECO:0000256" key="1">
    <source>
        <dbReference type="SAM" id="MobiDB-lite"/>
    </source>
</evidence>
<dbReference type="PANTHER" id="PTHR33018:SF35">
    <property type="entry name" value="ULP1 PROTEASE FAMILY CATALYTIC DOMAIN, PAPAIN-LIKE CYSTEINE PEPTIDASE SUPERFAMILY"/>
    <property type="match status" value="1"/>
</dbReference>
<dbReference type="OrthoDB" id="1559978at2759"/>
<dbReference type="AlphaFoldDB" id="A0A5N6PMG5"/>
<organism evidence="3 4">
    <name type="scientific">Mikania micrantha</name>
    <name type="common">bitter vine</name>
    <dbReference type="NCBI Taxonomy" id="192012"/>
    <lineage>
        <taxon>Eukaryota</taxon>
        <taxon>Viridiplantae</taxon>
        <taxon>Streptophyta</taxon>
        <taxon>Embryophyta</taxon>
        <taxon>Tracheophyta</taxon>
        <taxon>Spermatophyta</taxon>
        <taxon>Magnoliopsida</taxon>
        <taxon>eudicotyledons</taxon>
        <taxon>Gunneridae</taxon>
        <taxon>Pentapetalae</taxon>
        <taxon>asterids</taxon>
        <taxon>campanulids</taxon>
        <taxon>Asterales</taxon>
        <taxon>Asteraceae</taxon>
        <taxon>Asteroideae</taxon>
        <taxon>Heliantheae alliance</taxon>
        <taxon>Eupatorieae</taxon>
        <taxon>Mikania</taxon>
    </lineage>
</organism>
<comment type="caution">
    <text evidence="3">The sequence shown here is derived from an EMBL/GenBank/DDBJ whole genome shotgun (WGS) entry which is preliminary data.</text>
</comment>
<name>A0A5N6PMG5_9ASTR</name>
<evidence type="ECO:0000259" key="2">
    <source>
        <dbReference type="Pfam" id="PF26133"/>
    </source>
</evidence>
<dbReference type="EMBL" id="SZYD01000004">
    <property type="protein sequence ID" value="KAD6454845.1"/>
    <property type="molecule type" value="Genomic_DNA"/>
</dbReference>
<keyword evidence="4" id="KW-1185">Reference proteome</keyword>
<accession>A0A5N6PMG5</accession>
<feature type="domain" description="DUF8039" evidence="2">
    <location>
        <begin position="49"/>
        <end position="135"/>
    </location>
</feature>